<dbReference type="GO" id="GO:0031625">
    <property type="term" value="F:ubiquitin protein ligase binding"/>
    <property type="evidence" value="ECO:0007669"/>
    <property type="project" value="InterPro"/>
</dbReference>
<dbReference type="SUPFAM" id="SSF75632">
    <property type="entry name" value="Cullin homology domain"/>
    <property type="match status" value="1"/>
</dbReference>
<proteinExistence type="inferred from homology"/>
<dbReference type="InterPro" id="IPR036317">
    <property type="entry name" value="Cullin_homology_sf"/>
</dbReference>
<dbReference type="GO" id="GO:0006511">
    <property type="term" value="P:ubiquitin-dependent protein catabolic process"/>
    <property type="evidence" value="ECO:0007669"/>
    <property type="project" value="InterPro"/>
</dbReference>
<dbReference type="Pfam" id="PF10557">
    <property type="entry name" value="Cullin_Nedd8"/>
    <property type="match status" value="1"/>
</dbReference>
<gene>
    <name evidence="6" type="ORF">FNK824_LOCUS13622</name>
</gene>
<dbReference type="InterPro" id="IPR001373">
    <property type="entry name" value="Cullin_N"/>
</dbReference>
<evidence type="ECO:0000256" key="2">
    <source>
        <dbReference type="ARBA" id="ARBA00022843"/>
    </source>
</evidence>
<dbReference type="Pfam" id="PF00888">
    <property type="entry name" value="Cullin"/>
    <property type="match status" value="1"/>
</dbReference>
<dbReference type="SMART" id="SM00182">
    <property type="entry name" value="CULLIN"/>
    <property type="match status" value="1"/>
</dbReference>
<dbReference type="Gene3D" id="1.20.1310.10">
    <property type="entry name" value="Cullin Repeats"/>
    <property type="match status" value="1"/>
</dbReference>
<keyword evidence="2" id="KW-0832">Ubl conjugation</keyword>
<dbReference type="Pfam" id="PF26557">
    <property type="entry name" value="Cullin_AB"/>
    <property type="match status" value="1"/>
</dbReference>
<dbReference type="InterPro" id="IPR059120">
    <property type="entry name" value="Cullin-like_AB"/>
</dbReference>
<dbReference type="Gene3D" id="1.10.10.10">
    <property type="entry name" value="Winged helix-like DNA-binding domain superfamily/Winged helix DNA-binding domain"/>
    <property type="match status" value="1"/>
</dbReference>
<dbReference type="InterPro" id="IPR016158">
    <property type="entry name" value="Cullin_homology"/>
</dbReference>
<keyword evidence="1" id="KW-1017">Isopeptide bond</keyword>
<reference evidence="6" key="1">
    <citation type="submission" date="2021-02" db="EMBL/GenBank/DDBJ databases">
        <authorList>
            <person name="Nowell W R."/>
        </authorList>
    </citation>
    <scope>NUCLEOTIDE SEQUENCE</scope>
</reference>
<dbReference type="InterPro" id="IPR036388">
    <property type="entry name" value="WH-like_DNA-bd_sf"/>
</dbReference>
<protein>
    <recommendedName>
        <fullName evidence="5">Cullin family profile domain-containing protein</fullName>
    </recommendedName>
</protein>
<dbReference type="AlphaFoldDB" id="A0A819ACF2"/>
<sequence>MKKIDNDVEEQKIEIIFDKLIMLLDYLREKDIFERSYQRQLAQRLLSNKPILDNMEKNMILRLKTKCSSQFTNQLKGMLEDIFVSNAKMNEFRHYVDQKSLNMHRIDLSVLVLKTGFWPFQSTNYQYNLPQTVYEVYQYFQSFYLNMHSGRRLILQPSLGTADLTAVFYDQPKNDDFDEGKSQPTIIKMIKKREHTLQVSTYQMIILMLFNTKESWSFEEIHQETNITEKSLERALLPLIKGNITQQILFNESNNNNIQSNDRFYVNDSFTSKLHRIKIKSIITGSENDFEQRETRKQVQRGRRHEIDAAIVRIMKTHKTMGHSELITEVINQLKTRFQVDPHLIKQCIERLIESDYLLRSKDDAKIYNYVA</sequence>
<accession>A0A819ACF2</accession>
<evidence type="ECO:0000256" key="4">
    <source>
        <dbReference type="RuleBase" id="RU003829"/>
    </source>
</evidence>
<evidence type="ECO:0000313" key="6">
    <source>
        <dbReference type="EMBL" id="CAF3775684.1"/>
    </source>
</evidence>
<dbReference type="SUPFAM" id="SSF46785">
    <property type="entry name" value="Winged helix' DNA-binding domain"/>
    <property type="match status" value="1"/>
</dbReference>
<comment type="caution">
    <text evidence="6">The sequence shown here is derived from an EMBL/GenBank/DDBJ whole genome shotgun (WGS) entry which is preliminary data.</text>
</comment>
<evidence type="ECO:0000256" key="3">
    <source>
        <dbReference type="PROSITE-ProRule" id="PRU00330"/>
    </source>
</evidence>
<evidence type="ECO:0000259" key="5">
    <source>
        <dbReference type="PROSITE" id="PS50069"/>
    </source>
</evidence>
<name>A0A819ACF2_9BILA</name>
<dbReference type="Gene3D" id="3.30.230.130">
    <property type="entry name" value="Cullin, Chain C, Domain 2"/>
    <property type="match status" value="1"/>
</dbReference>
<dbReference type="PANTHER" id="PTHR11932">
    <property type="entry name" value="CULLIN"/>
    <property type="match status" value="1"/>
</dbReference>
<dbReference type="PROSITE" id="PS50069">
    <property type="entry name" value="CULLIN_2"/>
    <property type="match status" value="1"/>
</dbReference>
<comment type="similarity">
    <text evidence="3 4">Belongs to the cullin family.</text>
</comment>
<evidence type="ECO:0000313" key="7">
    <source>
        <dbReference type="Proteomes" id="UP000663874"/>
    </source>
</evidence>
<dbReference type="EMBL" id="CAJOBE010001800">
    <property type="protein sequence ID" value="CAF3775684.1"/>
    <property type="molecule type" value="Genomic_DNA"/>
</dbReference>
<feature type="domain" description="Cullin family profile" evidence="5">
    <location>
        <begin position="1"/>
        <end position="240"/>
    </location>
</feature>
<dbReference type="SMART" id="SM00884">
    <property type="entry name" value="Cullin_Nedd8"/>
    <property type="match status" value="1"/>
</dbReference>
<dbReference type="FunFam" id="1.10.10.10:FF:000014">
    <property type="entry name" value="Cullin 1"/>
    <property type="match status" value="1"/>
</dbReference>
<evidence type="ECO:0000256" key="1">
    <source>
        <dbReference type="ARBA" id="ARBA00022499"/>
    </source>
</evidence>
<dbReference type="InterPro" id="IPR019559">
    <property type="entry name" value="Cullin_neddylation_domain"/>
</dbReference>
<organism evidence="6 7">
    <name type="scientific">Rotaria sordida</name>
    <dbReference type="NCBI Taxonomy" id="392033"/>
    <lineage>
        <taxon>Eukaryota</taxon>
        <taxon>Metazoa</taxon>
        <taxon>Spiralia</taxon>
        <taxon>Gnathifera</taxon>
        <taxon>Rotifera</taxon>
        <taxon>Eurotatoria</taxon>
        <taxon>Bdelloidea</taxon>
        <taxon>Philodinida</taxon>
        <taxon>Philodinidae</taxon>
        <taxon>Rotaria</taxon>
    </lineage>
</organism>
<dbReference type="InterPro" id="IPR045093">
    <property type="entry name" value="Cullin"/>
</dbReference>
<dbReference type="Proteomes" id="UP000663874">
    <property type="component" value="Unassembled WGS sequence"/>
</dbReference>
<dbReference type="InterPro" id="IPR036390">
    <property type="entry name" value="WH_DNA-bd_sf"/>
</dbReference>